<dbReference type="SUPFAM" id="SSF46785">
    <property type="entry name" value="Winged helix' DNA-binding domain"/>
    <property type="match status" value="1"/>
</dbReference>
<protein>
    <submittedName>
        <fullName evidence="6">LysR family transcriptional regulator</fullName>
    </submittedName>
</protein>
<keyword evidence="4" id="KW-0804">Transcription</keyword>
<evidence type="ECO:0000313" key="6">
    <source>
        <dbReference type="EMBL" id="KAB2678434.1"/>
    </source>
</evidence>
<dbReference type="RefSeq" id="WP_151653370.1">
    <property type="nucleotide sequence ID" value="NZ_WBVX01000035.1"/>
</dbReference>
<proteinExistence type="inferred from homology"/>
<evidence type="ECO:0000256" key="2">
    <source>
        <dbReference type="ARBA" id="ARBA00023015"/>
    </source>
</evidence>
<keyword evidence="3" id="KW-0238">DNA-binding</keyword>
<dbReference type="CDD" id="cd08414">
    <property type="entry name" value="PBP2_LTTR_aromatics_like"/>
    <property type="match status" value="1"/>
</dbReference>
<dbReference type="GO" id="GO:0003700">
    <property type="term" value="F:DNA-binding transcription factor activity"/>
    <property type="evidence" value="ECO:0007669"/>
    <property type="project" value="InterPro"/>
</dbReference>
<dbReference type="EMBL" id="WBVX01000035">
    <property type="protein sequence ID" value="KAB2678434.1"/>
    <property type="molecule type" value="Genomic_DNA"/>
</dbReference>
<name>A0A6L3Y8X2_9HYPH</name>
<dbReference type="PANTHER" id="PTHR30346:SF0">
    <property type="entry name" value="HCA OPERON TRANSCRIPTIONAL ACTIVATOR HCAR"/>
    <property type="match status" value="1"/>
</dbReference>
<evidence type="ECO:0000256" key="3">
    <source>
        <dbReference type="ARBA" id="ARBA00023125"/>
    </source>
</evidence>
<dbReference type="Gene3D" id="3.40.190.10">
    <property type="entry name" value="Periplasmic binding protein-like II"/>
    <property type="match status" value="2"/>
</dbReference>
<dbReference type="PROSITE" id="PS50931">
    <property type="entry name" value="HTH_LYSR"/>
    <property type="match status" value="1"/>
</dbReference>
<evidence type="ECO:0000259" key="5">
    <source>
        <dbReference type="PROSITE" id="PS50931"/>
    </source>
</evidence>
<keyword evidence="2" id="KW-0805">Transcription regulation</keyword>
<dbReference type="GO" id="GO:0032993">
    <property type="term" value="C:protein-DNA complex"/>
    <property type="evidence" value="ECO:0007669"/>
    <property type="project" value="TreeGrafter"/>
</dbReference>
<dbReference type="Proteomes" id="UP000481643">
    <property type="component" value="Unassembled WGS sequence"/>
</dbReference>
<gene>
    <name evidence="6" type="ORF">F9L08_23745</name>
</gene>
<dbReference type="Pfam" id="PF00126">
    <property type="entry name" value="HTH_1"/>
    <property type="match status" value="1"/>
</dbReference>
<dbReference type="InterPro" id="IPR000847">
    <property type="entry name" value="LysR_HTH_N"/>
</dbReference>
<dbReference type="PANTHER" id="PTHR30346">
    <property type="entry name" value="TRANSCRIPTIONAL DUAL REGULATOR HCAR-RELATED"/>
    <property type="match status" value="1"/>
</dbReference>
<dbReference type="InterPro" id="IPR036390">
    <property type="entry name" value="WH_DNA-bd_sf"/>
</dbReference>
<sequence length="297" mass="33285">MEIKELRCFTRVATTLNFNRAAEQLNMSQPVVTKVVAQLEHKLGVKLFERTTRRVALTSAGALLYRESEGLLEHLDQVRRAIRHEIGEQSGRFAIGVTTLAMQTVFPQVMRDFRSRHPAIDVTIHELPTDAQLKSLRSAEIDAGFLLAPASDPMLEVYVVHEQVMRLALPSDHILLRHFDSGSLSLSAFTSDTFIIPSKHKHPAIHDEIIRACSTAGFRPRVQECQENQSCISLVEAGIGVTFVTGHMIATDEKKMRVIELHAPVPTLNVALAWRRDDRSPLLTTIRELSVSEANRD</sequence>
<dbReference type="Pfam" id="PF03466">
    <property type="entry name" value="LysR_substrate"/>
    <property type="match status" value="1"/>
</dbReference>
<dbReference type="InterPro" id="IPR005119">
    <property type="entry name" value="LysR_subst-bd"/>
</dbReference>
<comment type="similarity">
    <text evidence="1">Belongs to the LysR transcriptional regulatory family.</text>
</comment>
<reference evidence="6 7" key="1">
    <citation type="submission" date="2019-09" db="EMBL/GenBank/DDBJ databases">
        <title>Taxonomic organization of the family Brucellaceae based on a phylogenomic approach.</title>
        <authorList>
            <person name="Leclercq S."/>
            <person name="Cloeckaert A."/>
            <person name="Zygmunt M.S."/>
        </authorList>
    </citation>
    <scope>NUCLEOTIDE SEQUENCE [LARGE SCALE GENOMIC DNA]</scope>
    <source>
        <strain evidence="6 7">WS1830</strain>
    </source>
</reference>
<evidence type="ECO:0000256" key="4">
    <source>
        <dbReference type="ARBA" id="ARBA00023163"/>
    </source>
</evidence>
<accession>A0A6L3Y8X2</accession>
<organism evidence="6 7">
    <name type="scientific">Brucella tritici</name>
    <dbReference type="NCBI Taxonomy" id="94626"/>
    <lineage>
        <taxon>Bacteria</taxon>
        <taxon>Pseudomonadati</taxon>
        <taxon>Pseudomonadota</taxon>
        <taxon>Alphaproteobacteria</taxon>
        <taxon>Hyphomicrobiales</taxon>
        <taxon>Brucellaceae</taxon>
        <taxon>Brucella/Ochrobactrum group</taxon>
        <taxon>Brucella</taxon>
    </lineage>
</organism>
<dbReference type="InterPro" id="IPR036388">
    <property type="entry name" value="WH-like_DNA-bd_sf"/>
</dbReference>
<dbReference type="AlphaFoldDB" id="A0A6L3Y8X2"/>
<feature type="domain" description="HTH lysR-type" evidence="5">
    <location>
        <begin position="1"/>
        <end position="58"/>
    </location>
</feature>
<dbReference type="Gene3D" id="1.10.10.10">
    <property type="entry name" value="Winged helix-like DNA-binding domain superfamily/Winged helix DNA-binding domain"/>
    <property type="match status" value="1"/>
</dbReference>
<dbReference type="PRINTS" id="PR00039">
    <property type="entry name" value="HTHLYSR"/>
</dbReference>
<comment type="caution">
    <text evidence="6">The sequence shown here is derived from an EMBL/GenBank/DDBJ whole genome shotgun (WGS) entry which is preliminary data.</text>
</comment>
<dbReference type="GO" id="GO:0003677">
    <property type="term" value="F:DNA binding"/>
    <property type="evidence" value="ECO:0007669"/>
    <property type="project" value="UniProtKB-KW"/>
</dbReference>
<dbReference type="FunFam" id="1.10.10.10:FF:000001">
    <property type="entry name" value="LysR family transcriptional regulator"/>
    <property type="match status" value="1"/>
</dbReference>
<evidence type="ECO:0000313" key="7">
    <source>
        <dbReference type="Proteomes" id="UP000481643"/>
    </source>
</evidence>
<evidence type="ECO:0000256" key="1">
    <source>
        <dbReference type="ARBA" id="ARBA00009437"/>
    </source>
</evidence>
<dbReference type="SUPFAM" id="SSF53850">
    <property type="entry name" value="Periplasmic binding protein-like II"/>
    <property type="match status" value="1"/>
</dbReference>